<protein>
    <submittedName>
        <fullName evidence="1">Uncharacterized protein</fullName>
    </submittedName>
</protein>
<comment type="caution">
    <text evidence="1">The sequence shown here is derived from an EMBL/GenBank/DDBJ whole genome shotgun (WGS) entry which is preliminary data.</text>
</comment>
<keyword evidence="2" id="KW-1185">Reference proteome</keyword>
<sequence>MQPMATQSLTPPFFSIDKLINCSIRAKIKSERSFGRGYFVLIDICHETHITKILFRNPTSLACLALRAQGFRI</sequence>
<name>D6TMN0_KTERA</name>
<evidence type="ECO:0000313" key="1">
    <source>
        <dbReference type="EMBL" id="EFH87030.1"/>
    </source>
</evidence>
<dbReference type="EMBL" id="ADVG01000002">
    <property type="protein sequence ID" value="EFH87030.1"/>
    <property type="molecule type" value="Genomic_DNA"/>
</dbReference>
<dbReference type="Proteomes" id="UP000004508">
    <property type="component" value="Unassembled WGS sequence"/>
</dbReference>
<accession>D6TMN0</accession>
<dbReference type="InParanoid" id="D6TMN0"/>
<dbReference type="STRING" id="485913.Krac_8351"/>
<dbReference type="AlphaFoldDB" id="D6TMN0"/>
<gene>
    <name evidence="1" type="ORF">Krac_8351</name>
</gene>
<evidence type="ECO:0000313" key="2">
    <source>
        <dbReference type="Proteomes" id="UP000004508"/>
    </source>
</evidence>
<proteinExistence type="predicted"/>
<reference evidence="1 2" key="1">
    <citation type="journal article" date="2011" name="Stand. Genomic Sci.">
        <title>Non-contiguous finished genome sequence and contextual data of the filamentous soil bacterium Ktedonobacter racemifer type strain (SOSP1-21).</title>
        <authorList>
            <person name="Chang Y.J."/>
            <person name="Land M."/>
            <person name="Hauser L."/>
            <person name="Chertkov O."/>
            <person name="Del Rio T.G."/>
            <person name="Nolan M."/>
            <person name="Copeland A."/>
            <person name="Tice H."/>
            <person name="Cheng J.F."/>
            <person name="Lucas S."/>
            <person name="Han C."/>
            <person name="Goodwin L."/>
            <person name="Pitluck S."/>
            <person name="Ivanova N."/>
            <person name="Ovchinikova G."/>
            <person name="Pati A."/>
            <person name="Chen A."/>
            <person name="Palaniappan K."/>
            <person name="Mavromatis K."/>
            <person name="Liolios K."/>
            <person name="Brettin T."/>
            <person name="Fiebig A."/>
            <person name="Rohde M."/>
            <person name="Abt B."/>
            <person name="Goker M."/>
            <person name="Detter J.C."/>
            <person name="Woyke T."/>
            <person name="Bristow J."/>
            <person name="Eisen J.A."/>
            <person name="Markowitz V."/>
            <person name="Hugenholtz P."/>
            <person name="Kyrpides N.C."/>
            <person name="Klenk H.P."/>
            <person name="Lapidus A."/>
        </authorList>
    </citation>
    <scope>NUCLEOTIDE SEQUENCE [LARGE SCALE GENOMIC DNA]</scope>
    <source>
        <strain evidence="2">DSM 44963</strain>
    </source>
</reference>
<organism evidence="1 2">
    <name type="scientific">Ktedonobacter racemifer DSM 44963</name>
    <dbReference type="NCBI Taxonomy" id="485913"/>
    <lineage>
        <taxon>Bacteria</taxon>
        <taxon>Bacillati</taxon>
        <taxon>Chloroflexota</taxon>
        <taxon>Ktedonobacteria</taxon>
        <taxon>Ktedonobacterales</taxon>
        <taxon>Ktedonobacteraceae</taxon>
        <taxon>Ktedonobacter</taxon>
    </lineage>
</organism>